<gene>
    <name evidence="3" type="ORF">LOC68_05190</name>
</gene>
<proteinExistence type="predicted"/>
<dbReference type="InterPro" id="IPR013216">
    <property type="entry name" value="Methyltransf_11"/>
</dbReference>
<comment type="caution">
    <text evidence="3">The sequence shown here is derived from an EMBL/GenBank/DDBJ whole genome shotgun (WGS) entry which is preliminary data.</text>
</comment>
<dbReference type="Pfam" id="PF08241">
    <property type="entry name" value="Methyltransf_11"/>
    <property type="match status" value="1"/>
</dbReference>
<dbReference type="GO" id="GO:0032259">
    <property type="term" value="P:methylation"/>
    <property type="evidence" value="ECO:0007669"/>
    <property type="project" value="UniProtKB-KW"/>
</dbReference>
<keyword evidence="4" id="KW-1185">Reference proteome</keyword>
<sequence>MAEFLLAFENHSMLEETSVSSPSRKSAKSDVTRIPHIEPLFEDVTFVSEYSRLTKRYAGADYEPILKFALAELKQVEQPRVLELGPGPGWIGISLAKRRQDIRVTGVDISSTYVDIANQNAAQEGVDDRVDFRKGDACRLDDFADGTLDAVISNQSFHYWEPPGDVLREVARVLKPNGIFCIGDDRRDLTFMASVVVLLTKWFLTASVRESWMRSLQGSFTAAEVKEIIEQSELNGHAKIKLYPRMFFVQGRLTK</sequence>
<feature type="domain" description="Methyltransferase type 11" evidence="2">
    <location>
        <begin position="82"/>
        <end position="182"/>
    </location>
</feature>
<dbReference type="Proteomes" id="UP001139103">
    <property type="component" value="Unassembled WGS sequence"/>
</dbReference>
<organism evidence="3 4">
    <name type="scientific">Blastopirellula sediminis</name>
    <dbReference type="NCBI Taxonomy" id="2894196"/>
    <lineage>
        <taxon>Bacteria</taxon>
        <taxon>Pseudomonadati</taxon>
        <taxon>Planctomycetota</taxon>
        <taxon>Planctomycetia</taxon>
        <taxon>Pirellulales</taxon>
        <taxon>Pirellulaceae</taxon>
        <taxon>Blastopirellula</taxon>
    </lineage>
</organism>
<protein>
    <submittedName>
        <fullName evidence="3">Class I SAM-dependent methyltransferase</fullName>
    </submittedName>
</protein>
<dbReference type="AlphaFoldDB" id="A0A9X1MJN3"/>
<evidence type="ECO:0000259" key="2">
    <source>
        <dbReference type="Pfam" id="PF08241"/>
    </source>
</evidence>
<evidence type="ECO:0000256" key="1">
    <source>
        <dbReference type="ARBA" id="ARBA00022679"/>
    </source>
</evidence>
<dbReference type="InterPro" id="IPR050447">
    <property type="entry name" value="Erg6_SMT_methyltransf"/>
</dbReference>
<dbReference type="GO" id="GO:0008757">
    <property type="term" value="F:S-adenosylmethionine-dependent methyltransferase activity"/>
    <property type="evidence" value="ECO:0007669"/>
    <property type="project" value="InterPro"/>
</dbReference>
<keyword evidence="1" id="KW-0808">Transferase</keyword>
<reference evidence="3" key="1">
    <citation type="submission" date="2021-11" db="EMBL/GenBank/DDBJ databases">
        <title>Genome sequence.</title>
        <authorList>
            <person name="Sun Q."/>
        </authorList>
    </citation>
    <scope>NUCLEOTIDE SEQUENCE</scope>
    <source>
        <strain evidence="3">JC732</strain>
    </source>
</reference>
<dbReference type="RefSeq" id="WP_230216454.1">
    <property type="nucleotide sequence ID" value="NZ_JAJKFT010000004.1"/>
</dbReference>
<keyword evidence="3" id="KW-0489">Methyltransferase</keyword>
<dbReference type="PANTHER" id="PTHR44068">
    <property type="entry name" value="ZGC:194242"/>
    <property type="match status" value="1"/>
</dbReference>
<dbReference type="EMBL" id="JAJKFT010000004">
    <property type="protein sequence ID" value="MCC9627781.1"/>
    <property type="molecule type" value="Genomic_DNA"/>
</dbReference>
<dbReference type="CDD" id="cd02440">
    <property type="entry name" value="AdoMet_MTases"/>
    <property type="match status" value="1"/>
</dbReference>
<dbReference type="InterPro" id="IPR029063">
    <property type="entry name" value="SAM-dependent_MTases_sf"/>
</dbReference>
<name>A0A9X1MJN3_9BACT</name>
<evidence type="ECO:0000313" key="4">
    <source>
        <dbReference type="Proteomes" id="UP001139103"/>
    </source>
</evidence>
<dbReference type="Gene3D" id="3.40.50.150">
    <property type="entry name" value="Vaccinia Virus protein VP39"/>
    <property type="match status" value="1"/>
</dbReference>
<accession>A0A9X1MJN3</accession>
<dbReference type="SUPFAM" id="SSF53335">
    <property type="entry name" value="S-adenosyl-L-methionine-dependent methyltransferases"/>
    <property type="match status" value="1"/>
</dbReference>
<dbReference type="PANTHER" id="PTHR44068:SF11">
    <property type="entry name" value="GERANYL DIPHOSPHATE 2-C-METHYLTRANSFERASE"/>
    <property type="match status" value="1"/>
</dbReference>
<evidence type="ECO:0000313" key="3">
    <source>
        <dbReference type="EMBL" id="MCC9627781.1"/>
    </source>
</evidence>